<organism evidence="1 2">
    <name type="scientific">Lactobacillus delbrueckii</name>
    <dbReference type="NCBI Taxonomy" id="1584"/>
    <lineage>
        <taxon>Bacteria</taxon>
        <taxon>Bacillati</taxon>
        <taxon>Bacillota</taxon>
        <taxon>Bacilli</taxon>
        <taxon>Lactobacillales</taxon>
        <taxon>Lactobacillaceae</taxon>
        <taxon>Lactobacillus</taxon>
    </lineage>
</organism>
<comment type="caution">
    <text evidence="1">The sequence shown here is derived from an EMBL/GenBank/DDBJ whole genome shotgun (WGS) entry which is preliminary data.</text>
</comment>
<name>A0AAW5YT76_9LACO</name>
<evidence type="ECO:0000313" key="1">
    <source>
        <dbReference type="EMBL" id="MDA3767316.1"/>
    </source>
</evidence>
<proteinExistence type="predicted"/>
<evidence type="ECO:0000313" key="2">
    <source>
        <dbReference type="Proteomes" id="UP001210502"/>
    </source>
</evidence>
<sequence length="66" mass="7867">MADGLNLLYQRLQMYEGLSDDKLLYDYDRNLALGIALVVSKMTNLHYQPARRYQQRHRLFSLEYLA</sequence>
<dbReference type="AlphaFoldDB" id="A0AAW5YT76"/>
<protein>
    <submittedName>
        <fullName evidence="1">Uncharacterized protein</fullName>
    </submittedName>
</protein>
<accession>A0AAW5YT76</accession>
<dbReference type="RefSeq" id="WP_260264531.1">
    <property type="nucleotide sequence ID" value="NZ_JAQIEY010000004.1"/>
</dbReference>
<dbReference type="Proteomes" id="UP001210502">
    <property type="component" value="Unassembled WGS sequence"/>
</dbReference>
<dbReference type="EMBL" id="JAQIEY010000004">
    <property type="protein sequence ID" value="MDA3767316.1"/>
    <property type="molecule type" value="Genomic_DNA"/>
</dbReference>
<reference evidence="1" key="1">
    <citation type="submission" date="2023-01" db="EMBL/GenBank/DDBJ databases">
        <title>Sequencing of the bacterial strains from artisanal fermented milk Matsoni.</title>
        <authorList>
            <person name="Rozman V."/>
            <person name="Accetto T."/>
            <person name="Bogovic Matijasic B."/>
        </authorList>
    </citation>
    <scope>NUCLEOTIDE SEQUENCE</scope>
    <source>
        <strain evidence="1">Lbl333</strain>
    </source>
</reference>
<gene>
    <name evidence="1" type="ORF">PF586_02260</name>
</gene>